<dbReference type="RefSeq" id="WP_308490217.1">
    <property type="nucleotide sequence ID" value="NZ_JAVFCB010000009.1"/>
</dbReference>
<evidence type="ECO:0000313" key="11">
    <source>
        <dbReference type="Proteomes" id="UP001230289"/>
    </source>
</evidence>
<dbReference type="InterPro" id="IPR015500">
    <property type="entry name" value="Peptidase_S8_subtilisin-rel"/>
</dbReference>
<evidence type="ECO:0000313" key="10">
    <source>
        <dbReference type="EMBL" id="MDQ4215263.1"/>
    </source>
</evidence>
<evidence type="ECO:0000256" key="5">
    <source>
        <dbReference type="PROSITE-ProRule" id="PRU01240"/>
    </source>
</evidence>
<evidence type="ECO:0000259" key="9">
    <source>
        <dbReference type="Pfam" id="PF00082"/>
    </source>
</evidence>
<keyword evidence="11" id="KW-1185">Reference proteome</keyword>
<dbReference type="PROSITE" id="PS51892">
    <property type="entry name" value="SUBTILASE"/>
    <property type="match status" value="1"/>
</dbReference>
<dbReference type="InterPro" id="IPR022398">
    <property type="entry name" value="Peptidase_S8_His-AS"/>
</dbReference>
<accession>A0ABU0XJG6</accession>
<dbReference type="PRINTS" id="PR00723">
    <property type="entry name" value="SUBTILISIN"/>
</dbReference>
<feature type="chain" id="PRO_5045055914" evidence="8">
    <location>
        <begin position="25"/>
        <end position="467"/>
    </location>
</feature>
<keyword evidence="3 5" id="KW-0378">Hydrolase</keyword>
<comment type="similarity">
    <text evidence="1 5">Belongs to the peptidase S8 family.</text>
</comment>
<comment type="caution">
    <text evidence="10">The sequence shown here is derived from an EMBL/GenBank/DDBJ whole genome shotgun (WGS) entry which is preliminary data.</text>
</comment>
<evidence type="ECO:0000256" key="7">
    <source>
        <dbReference type="SAM" id="Phobius"/>
    </source>
</evidence>
<keyword evidence="7" id="KW-1133">Transmembrane helix</keyword>
<dbReference type="InterPro" id="IPR050131">
    <property type="entry name" value="Peptidase_S8_subtilisin-like"/>
</dbReference>
<dbReference type="Proteomes" id="UP001230289">
    <property type="component" value="Unassembled WGS sequence"/>
</dbReference>
<dbReference type="PANTHER" id="PTHR43806">
    <property type="entry name" value="PEPTIDASE S8"/>
    <property type="match status" value="1"/>
</dbReference>
<feature type="compositionally biased region" description="Low complexity" evidence="6">
    <location>
        <begin position="373"/>
        <end position="395"/>
    </location>
</feature>
<feature type="signal peptide" evidence="8">
    <location>
        <begin position="1"/>
        <end position="24"/>
    </location>
</feature>
<feature type="domain" description="Peptidase S8/S53" evidence="9">
    <location>
        <begin position="54"/>
        <end position="336"/>
    </location>
</feature>
<evidence type="ECO:0000256" key="2">
    <source>
        <dbReference type="ARBA" id="ARBA00022670"/>
    </source>
</evidence>
<protein>
    <submittedName>
        <fullName evidence="10">S8 family serine peptidase</fullName>
    </submittedName>
</protein>
<dbReference type="SUPFAM" id="SSF52743">
    <property type="entry name" value="Subtilisin-like"/>
    <property type="match status" value="1"/>
</dbReference>
<dbReference type="CDD" id="cd00306">
    <property type="entry name" value="Peptidases_S8_S53"/>
    <property type="match status" value="1"/>
</dbReference>
<evidence type="ECO:0000256" key="3">
    <source>
        <dbReference type="ARBA" id="ARBA00022801"/>
    </source>
</evidence>
<feature type="transmembrane region" description="Helical" evidence="7">
    <location>
        <begin position="403"/>
        <end position="424"/>
    </location>
</feature>
<feature type="active site" description="Charge relay system" evidence="5">
    <location>
        <position position="106"/>
    </location>
</feature>
<evidence type="ECO:0000256" key="1">
    <source>
        <dbReference type="ARBA" id="ARBA00011073"/>
    </source>
</evidence>
<keyword evidence="8" id="KW-0732">Signal</keyword>
<evidence type="ECO:0000256" key="4">
    <source>
        <dbReference type="ARBA" id="ARBA00022825"/>
    </source>
</evidence>
<sequence length="467" mass="47122">MRHARLLRIAGAAVALAAAGGVLAAPAYADDLSSGSWYYVRGHVQEAHDAGYSGKGVTVAVIDTQINPSVPTLRDANLDVSQTSFCYGADGTPMMPTTTDLAAGSHGTNVASLIAGTGKADPGQLPIRGVAPGARVLFFADAAIANAKNETTCLDKQGKDNAGALGAAIDAALDAHADIISISQSASISRDLIDAVARAEARGVPVMAALENDQLTVTWTGFPASANGAVAVQAFDAAGKIQTSGVTADSQHANLTDDVKVAAPGVGILLQGANGSWDQQRLGNGTSFATPIVAGFLAVLKSKYPKATGNQLLQSMIRNTGNSHHEPQWGNDFGYGSISLTAMLADDPLAYPDVNPFLDTKDPNAVPSAADVRAAGTGTAPAPTTARTGQSAAGKATGGGAAWLPWVIGGGALLVLLVVGGVVLTRRTARGRDGAAPIGADGTTREQLQTAGVAHGSAPHTDEGATR</sequence>
<keyword evidence="2 5" id="KW-0645">Protease</keyword>
<dbReference type="InterPro" id="IPR036852">
    <property type="entry name" value="Peptidase_S8/S53_dom_sf"/>
</dbReference>
<dbReference type="InterPro" id="IPR000209">
    <property type="entry name" value="Peptidase_S8/S53_dom"/>
</dbReference>
<reference evidence="10 11" key="1">
    <citation type="submission" date="2023-08" db="EMBL/GenBank/DDBJ databases">
        <title>Microbacterium sp. nov., isolated from a waste landfill.</title>
        <authorList>
            <person name="Wen W."/>
        </authorList>
    </citation>
    <scope>NUCLEOTIDE SEQUENCE [LARGE SCALE GENOMIC DNA]</scope>
    <source>
        <strain evidence="10 11">ASV81</strain>
    </source>
</reference>
<proteinExistence type="inferred from homology"/>
<organism evidence="10 11">
    <name type="scientific">Microbacterium capsulatum</name>
    <dbReference type="NCBI Taxonomy" id="3041921"/>
    <lineage>
        <taxon>Bacteria</taxon>
        <taxon>Bacillati</taxon>
        <taxon>Actinomycetota</taxon>
        <taxon>Actinomycetes</taxon>
        <taxon>Micrococcales</taxon>
        <taxon>Microbacteriaceae</taxon>
        <taxon>Microbacterium</taxon>
    </lineage>
</organism>
<name>A0ABU0XJG6_9MICO</name>
<dbReference type="PROSITE" id="PS00137">
    <property type="entry name" value="SUBTILASE_HIS"/>
    <property type="match status" value="1"/>
</dbReference>
<dbReference type="PROSITE" id="PS00138">
    <property type="entry name" value="SUBTILASE_SER"/>
    <property type="match status" value="1"/>
</dbReference>
<feature type="region of interest" description="Disordered" evidence="6">
    <location>
        <begin position="432"/>
        <end position="467"/>
    </location>
</feature>
<dbReference type="PANTHER" id="PTHR43806:SF11">
    <property type="entry name" value="CEREVISIN-RELATED"/>
    <property type="match status" value="1"/>
</dbReference>
<dbReference type="InterPro" id="IPR023828">
    <property type="entry name" value="Peptidase_S8_Ser-AS"/>
</dbReference>
<keyword evidence="4 5" id="KW-0720">Serine protease</keyword>
<keyword evidence="7" id="KW-0472">Membrane</keyword>
<dbReference type="Gene3D" id="3.40.50.200">
    <property type="entry name" value="Peptidase S8/S53 domain"/>
    <property type="match status" value="1"/>
</dbReference>
<feature type="active site" description="Charge relay system" evidence="5">
    <location>
        <position position="287"/>
    </location>
</feature>
<feature type="active site" description="Charge relay system" evidence="5">
    <location>
        <position position="63"/>
    </location>
</feature>
<keyword evidence="7" id="KW-0812">Transmembrane</keyword>
<evidence type="ECO:0000256" key="6">
    <source>
        <dbReference type="SAM" id="MobiDB-lite"/>
    </source>
</evidence>
<feature type="region of interest" description="Disordered" evidence="6">
    <location>
        <begin position="372"/>
        <end position="395"/>
    </location>
</feature>
<gene>
    <name evidence="10" type="ORF">RBR11_15200</name>
</gene>
<dbReference type="Pfam" id="PF00082">
    <property type="entry name" value="Peptidase_S8"/>
    <property type="match status" value="1"/>
</dbReference>
<evidence type="ECO:0000256" key="8">
    <source>
        <dbReference type="SAM" id="SignalP"/>
    </source>
</evidence>
<dbReference type="EMBL" id="JAVFCB010000009">
    <property type="protein sequence ID" value="MDQ4215263.1"/>
    <property type="molecule type" value="Genomic_DNA"/>
</dbReference>